<name>A0A6S6UI48_9BACT</name>
<evidence type="ECO:0008006" key="2">
    <source>
        <dbReference type="Google" id="ProtNLM"/>
    </source>
</evidence>
<dbReference type="Gene3D" id="3.10.450.50">
    <property type="match status" value="1"/>
</dbReference>
<gene>
    <name evidence="1" type="ORF">HELGO_WM22401</name>
</gene>
<dbReference type="Pfam" id="PF02810">
    <property type="entry name" value="SEC-C"/>
    <property type="match status" value="1"/>
</dbReference>
<sequence length="291" mass="32936">MEITTKEQAFQVLDQNQYGVPFEAIEFLYQHPSDEEIVHKIQVAFDNVPSRNPIEEEANDSDTALWYAIVAEKHLDIKLLDSIINLVTKASVGSSFLDEQVSVLIGLIGQKYGALAVEKTLAAIVNALENKSKKDNPFLYLFDILFYADIAKHKEVIGQILTHPSNQYATPFAITICYTGFNTFIPQLKKLVQVKLKTPQERLFEADFLLPDLKSIIKQLESGKLKEPKDALPYFKQRSGWKAYYQAQAAYFEAHIPEDVGTIKNVEKIGRNEPCPCGSGKKYKKCCLKKK</sequence>
<dbReference type="EMBL" id="CACVAQ010000425">
    <property type="protein sequence ID" value="CAA6828282.1"/>
    <property type="molecule type" value="Genomic_DNA"/>
</dbReference>
<dbReference type="SUPFAM" id="SSF103642">
    <property type="entry name" value="Sec-C motif"/>
    <property type="match status" value="1"/>
</dbReference>
<dbReference type="AlphaFoldDB" id="A0A6S6UI48"/>
<dbReference type="PANTHER" id="PTHR33747">
    <property type="entry name" value="UPF0225 PROTEIN SCO1677"/>
    <property type="match status" value="1"/>
</dbReference>
<dbReference type="InterPro" id="IPR004027">
    <property type="entry name" value="SEC_C_motif"/>
</dbReference>
<protein>
    <recommendedName>
        <fullName evidence="2">SEC-C motif domain protein</fullName>
    </recommendedName>
</protein>
<reference evidence="1" key="1">
    <citation type="submission" date="2020-01" db="EMBL/GenBank/DDBJ databases">
        <authorList>
            <person name="Meier V. D."/>
            <person name="Meier V D."/>
        </authorList>
    </citation>
    <scope>NUCLEOTIDE SEQUENCE</scope>
    <source>
        <strain evidence="1">HLG_WM_MAG_10</strain>
    </source>
</reference>
<proteinExistence type="predicted"/>
<organism evidence="1">
    <name type="scientific">uncultured Aureispira sp</name>
    <dbReference type="NCBI Taxonomy" id="1331704"/>
    <lineage>
        <taxon>Bacteria</taxon>
        <taxon>Pseudomonadati</taxon>
        <taxon>Bacteroidota</taxon>
        <taxon>Saprospiria</taxon>
        <taxon>Saprospirales</taxon>
        <taxon>Saprospiraceae</taxon>
        <taxon>Aureispira</taxon>
        <taxon>environmental samples</taxon>
    </lineage>
</organism>
<evidence type="ECO:0000313" key="1">
    <source>
        <dbReference type="EMBL" id="CAA6828282.1"/>
    </source>
</evidence>
<dbReference type="PANTHER" id="PTHR33747:SF1">
    <property type="entry name" value="ADENYLATE CYCLASE-ASSOCIATED CAP C-TERMINAL DOMAIN-CONTAINING PROTEIN"/>
    <property type="match status" value="1"/>
</dbReference>
<accession>A0A6S6UI48</accession>